<dbReference type="Proteomes" id="UP000504607">
    <property type="component" value="Chromosome 12"/>
</dbReference>
<dbReference type="PANTHER" id="PTHR47926">
    <property type="entry name" value="PENTATRICOPEPTIDE REPEAT-CONTAINING PROTEIN"/>
    <property type="match status" value="1"/>
</dbReference>
<protein>
    <submittedName>
        <fullName evidence="4">Pentatricopeptide repeat-containing protein At1g08070, chloroplastic isoform X1</fullName>
    </submittedName>
</protein>
<dbReference type="GeneID" id="105054648"/>
<accession>A0A6I9S720</accession>
<dbReference type="Gene3D" id="1.25.40.10">
    <property type="entry name" value="Tetratricopeptide repeat domain"/>
    <property type="match status" value="4"/>
</dbReference>
<evidence type="ECO:0000313" key="3">
    <source>
        <dbReference type="Proteomes" id="UP000504607"/>
    </source>
</evidence>
<dbReference type="AlphaFoldDB" id="A0A6I9S720"/>
<keyword evidence="1" id="KW-0677">Repeat</keyword>
<proteinExistence type="predicted"/>
<name>A0A6I9S720_ELAGV</name>
<dbReference type="KEGG" id="egu:105054648"/>
<dbReference type="InterPro" id="IPR002885">
    <property type="entry name" value="PPR_rpt"/>
</dbReference>
<dbReference type="SUPFAM" id="SSF48452">
    <property type="entry name" value="TPR-like"/>
    <property type="match status" value="2"/>
</dbReference>
<gene>
    <name evidence="4" type="primary">LOC105054648</name>
</gene>
<dbReference type="PANTHER" id="PTHR47926:SF371">
    <property type="entry name" value="TETRATRICOPEPTIDE REPEAT-LIKE SUPERFAMILY PROTEIN"/>
    <property type="match status" value="1"/>
</dbReference>
<dbReference type="GO" id="GO:0003723">
    <property type="term" value="F:RNA binding"/>
    <property type="evidence" value="ECO:0007669"/>
    <property type="project" value="InterPro"/>
</dbReference>
<feature type="repeat" description="PPR" evidence="2">
    <location>
        <begin position="126"/>
        <end position="160"/>
    </location>
</feature>
<dbReference type="FunFam" id="1.25.40.10:FF:000090">
    <property type="entry name" value="Pentatricopeptide repeat-containing protein, chloroplastic"/>
    <property type="match status" value="1"/>
</dbReference>
<dbReference type="PROSITE" id="PS51375">
    <property type="entry name" value="PPR"/>
    <property type="match status" value="4"/>
</dbReference>
<dbReference type="InterPro" id="IPR046848">
    <property type="entry name" value="E_motif"/>
</dbReference>
<evidence type="ECO:0000256" key="2">
    <source>
        <dbReference type="PROSITE-ProRule" id="PRU00708"/>
    </source>
</evidence>
<evidence type="ECO:0000256" key="1">
    <source>
        <dbReference type="ARBA" id="ARBA00022737"/>
    </source>
</evidence>
<dbReference type="Pfam" id="PF01535">
    <property type="entry name" value="PPR"/>
    <property type="match status" value="8"/>
</dbReference>
<dbReference type="InterPro" id="IPR011990">
    <property type="entry name" value="TPR-like_helical_dom_sf"/>
</dbReference>
<reference evidence="4" key="1">
    <citation type="submission" date="2025-08" db="UniProtKB">
        <authorList>
            <consortium name="RefSeq"/>
        </authorList>
    </citation>
    <scope>IDENTIFICATION</scope>
</reference>
<sequence length="514" mass="57222">MLKGHTEAGLHDQTLHLFNLMNRTDARPSRYTLPLVIKSCAGIPSLTEGEQAHCFAIKTGFEANVFVGPALIDMYSNRGVIESAYRVFSQMPVKNVVAWTAVVAAFLSAGDVKSARELFDQAVERDVILWNTMVCGYTRHGDMDAAQELFARMPDKDIICWNTMLLGYANCGDLEACLRFFEEMPERNVFSWNALIGGYARHGRYYEVLHVLTWMLGLSDVKPNDATLVMVLSACSRLGALNWGRWIHVYAEGNGFRGNVYVGNGLIDMYAKCGCIEGAVSVFDSMRTRDLVTWNSMIGGLAMHGYSMEALELFDRMKDMGEKPDGIALVGVLSACVHMGLVKEGFMHFRSMTEDYAIVPWIEHYGCMVNLLGRAGLLDEALDFVRKMPIEPDCVIWSALLGACQVHRNVGLAELTMNQLVRLAPEDAANYVVLSNIYGADGRSEDSAKLKLMMKERTMGKFPGCSLIEVDSEVVEFFSSDSRHLQTRKIYGLLEGLAKLSKSAGYETELDDLY</sequence>
<organism evidence="3 4">
    <name type="scientific">Elaeis guineensis var. tenera</name>
    <name type="common">Oil palm</name>
    <dbReference type="NCBI Taxonomy" id="51953"/>
    <lineage>
        <taxon>Eukaryota</taxon>
        <taxon>Viridiplantae</taxon>
        <taxon>Streptophyta</taxon>
        <taxon>Embryophyta</taxon>
        <taxon>Tracheophyta</taxon>
        <taxon>Spermatophyta</taxon>
        <taxon>Magnoliopsida</taxon>
        <taxon>Liliopsida</taxon>
        <taxon>Arecaceae</taxon>
        <taxon>Arecoideae</taxon>
        <taxon>Cocoseae</taxon>
        <taxon>Elaeidinae</taxon>
        <taxon>Elaeis</taxon>
    </lineage>
</organism>
<feature type="repeat" description="PPR" evidence="2">
    <location>
        <begin position="188"/>
        <end position="223"/>
    </location>
</feature>
<feature type="repeat" description="PPR" evidence="2">
    <location>
        <begin position="95"/>
        <end position="125"/>
    </location>
</feature>
<dbReference type="NCBIfam" id="TIGR00756">
    <property type="entry name" value="PPR"/>
    <property type="match status" value="5"/>
</dbReference>
<dbReference type="GO" id="GO:0009451">
    <property type="term" value="P:RNA modification"/>
    <property type="evidence" value="ECO:0007669"/>
    <property type="project" value="InterPro"/>
</dbReference>
<dbReference type="InterPro" id="IPR046960">
    <property type="entry name" value="PPR_At4g14850-like_plant"/>
</dbReference>
<keyword evidence="3" id="KW-1185">Reference proteome</keyword>
<dbReference type="RefSeq" id="XP_010934519.1">
    <property type="nucleotide sequence ID" value="XM_010936217.2"/>
</dbReference>
<feature type="repeat" description="PPR" evidence="2">
    <location>
        <begin position="290"/>
        <end position="324"/>
    </location>
</feature>
<dbReference type="Pfam" id="PF20431">
    <property type="entry name" value="E_motif"/>
    <property type="match status" value="1"/>
</dbReference>
<dbReference type="InParanoid" id="A0A6I9S720"/>
<evidence type="ECO:0000313" key="4">
    <source>
        <dbReference type="RefSeq" id="XP_010934519.1"/>
    </source>
</evidence>
<dbReference type="OrthoDB" id="185373at2759"/>